<comment type="caution">
    <text evidence="1">The sequence shown here is derived from an EMBL/GenBank/DDBJ whole genome shotgun (WGS) entry which is preliminary data.</text>
</comment>
<dbReference type="AlphaFoldDB" id="A0A917QKD2"/>
<evidence type="ECO:0000313" key="1">
    <source>
        <dbReference type="EMBL" id="GGK53412.1"/>
    </source>
</evidence>
<gene>
    <name evidence="1" type="ORF">GCM10010094_12280</name>
</gene>
<dbReference type="EMBL" id="BMPQ01000002">
    <property type="protein sequence ID" value="GGK53412.1"/>
    <property type="molecule type" value="Genomic_DNA"/>
</dbReference>
<keyword evidence="2" id="KW-1185">Reference proteome</keyword>
<protein>
    <submittedName>
        <fullName evidence="1">Uncharacterized protein</fullName>
    </submittedName>
</protein>
<proteinExistence type="predicted"/>
<reference evidence="1" key="1">
    <citation type="journal article" date="2014" name="Int. J. Syst. Evol. Microbiol.">
        <title>Complete genome sequence of Corynebacterium casei LMG S-19264T (=DSM 44701T), isolated from a smear-ripened cheese.</title>
        <authorList>
            <consortium name="US DOE Joint Genome Institute (JGI-PGF)"/>
            <person name="Walter F."/>
            <person name="Albersmeier A."/>
            <person name="Kalinowski J."/>
            <person name="Ruckert C."/>
        </authorList>
    </citation>
    <scope>NUCLEOTIDE SEQUENCE</scope>
    <source>
        <strain evidence="1">JCM 3035</strain>
    </source>
</reference>
<dbReference type="Proteomes" id="UP000637788">
    <property type="component" value="Unassembled WGS sequence"/>
</dbReference>
<accession>A0A917QKD2</accession>
<evidence type="ECO:0000313" key="2">
    <source>
        <dbReference type="Proteomes" id="UP000637788"/>
    </source>
</evidence>
<reference evidence="1" key="2">
    <citation type="submission" date="2020-09" db="EMBL/GenBank/DDBJ databases">
        <authorList>
            <person name="Sun Q."/>
            <person name="Ohkuma M."/>
        </authorList>
    </citation>
    <scope>NUCLEOTIDE SEQUENCE</scope>
    <source>
        <strain evidence="1">JCM 3035</strain>
    </source>
</reference>
<organism evidence="1 2">
    <name type="scientific">Streptomyces flaveus</name>
    <dbReference type="NCBI Taxonomy" id="66370"/>
    <lineage>
        <taxon>Bacteria</taxon>
        <taxon>Bacillati</taxon>
        <taxon>Actinomycetota</taxon>
        <taxon>Actinomycetes</taxon>
        <taxon>Kitasatosporales</taxon>
        <taxon>Streptomycetaceae</taxon>
        <taxon>Streptomyces</taxon>
        <taxon>Streptomyces aurantiacus group</taxon>
    </lineage>
</organism>
<sequence>MIPGNPTERSRSPAATLTAPTFGAAEVARTDGSSVEDMRQCYETITCWIVCSPSQVPLEFHDKPTRTAIARPAVPATGRPGIA</sequence>
<name>A0A917QKD2_9ACTN</name>